<evidence type="ECO:0000256" key="2">
    <source>
        <dbReference type="SAM" id="SignalP"/>
    </source>
</evidence>
<dbReference type="PANTHER" id="PTHR14097">
    <property type="entry name" value="OXIDOREDUCTASE HTATIP2"/>
    <property type="match status" value="1"/>
</dbReference>
<sequence length="300" mass="31812">MVHLILTGATGLVGSAVLSHILSLPGGLVTTAGNATTTTQKISKLTILSRSTTIPLLSSTPPPGTPRANTATEIEVVAHHDFSVYDGDVLAKLRGADACIWALGISQNDVDAAGYVTITRDYTLAAAKAFSTLRAPAPAPGPGQGSSESKTSSDDKKFKFIYISGEGATTTPRWYTPRFGRVKGETEAALLTLSQQSPYRDVLAVYSARPAGVDGLRQPWVWDPVMREKRSAFQRTYLRLLLPPIAWLLPSAHSPTEELGRALVEMAVDPSRGSFGSSEPGVSGEGRTLGNVKLRSLVGL</sequence>
<dbReference type="Gene3D" id="3.40.50.720">
    <property type="entry name" value="NAD(P)-binding Rossmann-like Domain"/>
    <property type="match status" value="1"/>
</dbReference>
<comment type="caution">
    <text evidence="3">The sequence shown here is derived from an EMBL/GenBank/DDBJ whole genome shotgun (WGS) entry which is preliminary data.</text>
</comment>
<organism evidence="3 4">
    <name type="scientific">Exophiala bonariae</name>
    <dbReference type="NCBI Taxonomy" id="1690606"/>
    <lineage>
        <taxon>Eukaryota</taxon>
        <taxon>Fungi</taxon>
        <taxon>Dikarya</taxon>
        <taxon>Ascomycota</taxon>
        <taxon>Pezizomycotina</taxon>
        <taxon>Eurotiomycetes</taxon>
        <taxon>Chaetothyriomycetidae</taxon>
        <taxon>Chaetothyriales</taxon>
        <taxon>Herpotrichiellaceae</taxon>
        <taxon>Exophiala</taxon>
    </lineage>
</organism>
<proteinExistence type="predicted"/>
<evidence type="ECO:0000313" key="3">
    <source>
        <dbReference type="EMBL" id="KAK5064253.1"/>
    </source>
</evidence>
<dbReference type="GeneID" id="89968308"/>
<reference evidence="3 4" key="1">
    <citation type="submission" date="2023-08" db="EMBL/GenBank/DDBJ databases">
        <title>Black Yeasts Isolated from many extreme environments.</title>
        <authorList>
            <person name="Coleine C."/>
            <person name="Stajich J.E."/>
            <person name="Selbmann L."/>
        </authorList>
    </citation>
    <scope>NUCLEOTIDE SEQUENCE [LARGE SCALE GENOMIC DNA]</scope>
    <source>
        <strain evidence="3 4">CCFEE 5792</strain>
    </source>
</reference>
<dbReference type="Proteomes" id="UP001358417">
    <property type="component" value="Unassembled WGS sequence"/>
</dbReference>
<dbReference type="AlphaFoldDB" id="A0AAV9NTB5"/>
<feature type="signal peptide" evidence="2">
    <location>
        <begin position="1"/>
        <end position="15"/>
    </location>
</feature>
<gene>
    <name evidence="3" type="ORF">LTR84_000086</name>
</gene>
<dbReference type="EMBL" id="JAVRRD010000001">
    <property type="protein sequence ID" value="KAK5064253.1"/>
    <property type="molecule type" value="Genomic_DNA"/>
</dbReference>
<accession>A0AAV9NTB5</accession>
<protein>
    <recommendedName>
        <fullName evidence="5">NAD(P)-binding domain-containing protein</fullName>
    </recommendedName>
</protein>
<dbReference type="InterPro" id="IPR036291">
    <property type="entry name" value="NAD(P)-bd_dom_sf"/>
</dbReference>
<feature type="region of interest" description="Disordered" evidence="1">
    <location>
        <begin position="134"/>
        <end position="153"/>
    </location>
</feature>
<dbReference type="PANTHER" id="PTHR14097:SF8">
    <property type="entry name" value="NAD(P)-BINDING DOMAIN-CONTAINING PROTEIN"/>
    <property type="match status" value="1"/>
</dbReference>
<name>A0AAV9NTB5_9EURO</name>
<dbReference type="RefSeq" id="XP_064711577.1">
    <property type="nucleotide sequence ID" value="XM_064843717.1"/>
</dbReference>
<evidence type="ECO:0000313" key="4">
    <source>
        <dbReference type="Proteomes" id="UP001358417"/>
    </source>
</evidence>
<dbReference type="SUPFAM" id="SSF51735">
    <property type="entry name" value="NAD(P)-binding Rossmann-fold domains"/>
    <property type="match status" value="1"/>
</dbReference>
<evidence type="ECO:0000256" key="1">
    <source>
        <dbReference type="SAM" id="MobiDB-lite"/>
    </source>
</evidence>
<evidence type="ECO:0008006" key="5">
    <source>
        <dbReference type="Google" id="ProtNLM"/>
    </source>
</evidence>
<feature type="chain" id="PRO_5043552748" description="NAD(P)-binding domain-containing protein" evidence="2">
    <location>
        <begin position="16"/>
        <end position="300"/>
    </location>
</feature>
<keyword evidence="4" id="KW-1185">Reference proteome</keyword>
<keyword evidence="2" id="KW-0732">Signal</keyword>